<organism evidence="5 6">
    <name type="scientific">Sphingobium agri</name>
    <dbReference type="NCBI Taxonomy" id="2933566"/>
    <lineage>
        <taxon>Bacteria</taxon>
        <taxon>Pseudomonadati</taxon>
        <taxon>Pseudomonadota</taxon>
        <taxon>Alphaproteobacteria</taxon>
        <taxon>Sphingomonadales</taxon>
        <taxon>Sphingomonadaceae</taxon>
        <taxon>Sphingobium</taxon>
    </lineage>
</organism>
<sequence length="223" mass="25223">MFVIDPELRFPQCRLVLTHDQLLNELRAQIAAKKFSQKRLADHLSIAPARVTEILKGGRRIQSQEMPRLAQWLGLSDESEAQRQFVPEGAMPVAAVPLLGEVPGGNWREAIRNTHHFIQAPEPNLPRFAYALKVVGDSMDKIVKDGATIIVDPEDQDLFDKWLYVVRNGEGEVTFKQYREKPARLVPCSANPDHKVIPITDRDYEIVGRVVLITMRPDQAALD</sequence>
<dbReference type="CDD" id="cd00093">
    <property type="entry name" value="HTH_XRE"/>
    <property type="match status" value="1"/>
</dbReference>
<keyword evidence="6" id="KW-1185">Reference proteome</keyword>
<dbReference type="InterPro" id="IPR010982">
    <property type="entry name" value="Lambda_DNA-bd_dom_sf"/>
</dbReference>
<evidence type="ECO:0000259" key="4">
    <source>
        <dbReference type="Pfam" id="PF00717"/>
    </source>
</evidence>
<dbReference type="CDD" id="cd06529">
    <property type="entry name" value="S24_LexA-like"/>
    <property type="match status" value="1"/>
</dbReference>
<evidence type="ECO:0000313" key="5">
    <source>
        <dbReference type="EMBL" id="MCK0531749.1"/>
    </source>
</evidence>
<evidence type="ECO:0000313" key="6">
    <source>
        <dbReference type="Proteomes" id="UP001203512"/>
    </source>
</evidence>
<dbReference type="InterPro" id="IPR036286">
    <property type="entry name" value="LexA/Signal_pep-like_sf"/>
</dbReference>
<dbReference type="Pfam" id="PF00717">
    <property type="entry name" value="Peptidase_S24"/>
    <property type="match status" value="1"/>
</dbReference>
<dbReference type="PANTHER" id="PTHR40661:SF3">
    <property type="entry name" value="FELS-1 PROPHAGE TRANSCRIPTIONAL REGULATOR"/>
    <property type="match status" value="1"/>
</dbReference>
<evidence type="ECO:0000256" key="3">
    <source>
        <dbReference type="ARBA" id="ARBA00023163"/>
    </source>
</evidence>
<comment type="caution">
    <text evidence="5">The sequence shown here is derived from an EMBL/GenBank/DDBJ whole genome shotgun (WGS) entry which is preliminary data.</text>
</comment>
<dbReference type="SUPFAM" id="SSF51306">
    <property type="entry name" value="LexA/Signal peptidase"/>
    <property type="match status" value="1"/>
</dbReference>
<dbReference type="Gene3D" id="2.10.109.10">
    <property type="entry name" value="Umud Fragment, subunit A"/>
    <property type="match status" value="1"/>
</dbReference>
<dbReference type="EMBL" id="JALKHS010000006">
    <property type="protein sequence ID" value="MCK0531749.1"/>
    <property type="molecule type" value="Genomic_DNA"/>
</dbReference>
<dbReference type="Gene3D" id="1.10.260.40">
    <property type="entry name" value="lambda repressor-like DNA-binding domains"/>
    <property type="match status" value="1"/>
</dbReference>
<accession>A0ABT0DXK2</accession>
<dbReference type="InterPro" id="IPR001387">
    <property type="entry name" value="Cro/C1-type_HTH"/>
</dbReference>
<dbReference type="InterPro" id="IPR039418">
    <property type="entry name" value="LexA-like"/>
</dbReference>
<feature type="domain" description="Peptidase S24/S26A/S26B/S26C" evidence="4">
    <location>
        <begin position="97"/>
        <end position="211"/>
    </location>
</feature>
<gene>
    <name evidence="5" type="ORF">MU848_09180</name>
</gene>
<keyword evidence="2" id="KW-0238">DNA-binding</keyword>
<keyword evidence="1" id="KW-0805">Transcription regulation</keyword>
<name>A0ABT0DXK2_9SPHN</name>
<dbReference type="InterPro" id="IPR015927">
    <property type="entry name" value="Peptidase_S24_S26A/B/C"/>
</dbReference>
<dbReference type="SUPFAM" id="SSF47413">
    <property type="entry name" value="lambda repressor-like DNA-binding domains"/>
    <property type="match status" value="1"/>
</dbReference>
<dbReference type="RefSeq" id="WP_247231297.1">
    <property type="nucleotide sequence ID" value="NZ_JALKHS010000006.1"/>
</dbReference>
<dbReference type="Proteomes" id="UP001203512">
    <property type="component" value="Unassembled WGS sequence"/>
</dbReference>
<protein>
    <submittedName>
        <fullName evidence="5">XRE family transcriptional regulator</fullName>
    </submittedName>
</protein>
<evidence type="ECO:0000256" key="1">
    <source>
        <dbReference type="ARBA" id="ARBA00023015"/>
    </source>
</evidence>
<proteinExistence type="predicted"/>
<evidence type="ECO:0000256" key="2">
    <source>
        <dbReference type="ARBA" id="ARBA00023125"/>
    </source>
</evidence>
<dbReference type="PANTHER" id="PTHR40661">
    <property type="match status" value="1"/>
</dbReference>
<reference evidence="5 6" key="1">
    <citation type="submission" date="2022-04" db="EMBL/GenBank/DDBJ databases">
        <authorList>
            <person name="Huq M.A."/>
        </authorList>
    </citation>
    <scope>NUCLEOTIDE SEQUENCE [LARGE SCALE GENOMIC DNA]</scope>
    <source>
        <strain evidence="5 6">MAH-33</strain>
    </source>
</reference>
<keyword evidence="3" id="KW-0804">Transcription</keyword>